<organism evidence="2 3">
    <name type="scientific">Allacma fusca</name>
    <dbReference type="NCBI Taxonomy" id="39272"/>
    <lineage>
        <taxon>Eukaryota</taxon>
        <taxon>Metazoa</taxon>
        <taxon>Ecdysozoa</taxon>
        <taxon>Arthropoda</taxon>
        <taxon>Hexapoda</taxon>
        <taxon>Collembola</taxon>
        <taxon>Symphypleona</taxon>
        <taxon>Sminthuridae</taxon>
        <taxon>Allacma</taxon>
    </lineage>
</organism>
<proteinExistence type="predicted"/>
<evidence type="ECO:0000313" key="2">
    <source>
        <dbReference type="EMBL" id="CAG7832274.1"/>
    </source>
</evidence>
<dbReference type="EMBL" id="CAJVCH010564234">
    <property type="protein sequence ID" value="CAG7832274.1"/>
    <property type="molecule type" value="Genomic_DNA"/>
</dbReference>
<gene>
    <name evidence="2" type="ORF">AFUS01_LOCUS41963</name>
</gene>
<evidence type="ECO:0000256" key="1">
    <source>
        <dbReference type="SAM" id="Coils"/>
    </source>
</evidence>
<keyword evidence="3" id="KW-1185">Reference proteome</keyword>
<sequence length="89" mass="10064">PIETQSGDSIEVVTVAAIIAPESDCVTTISTPSNDQRIHELQIKIEKLQSAKKKYRKRLEEQQKMNEDLEKKLKSYGVNKVCALTYSLL</sequence>
<feature type="non-terminal residue" evidence="2">
    <location>
        <position position="1"/>
    </location>
</feature>
<feature type="coiled-coil region" evidence="1">
    <location>
        <begin position="38"/>
        <end position="79"/>
    </location>
</feature>
<accession>A0A8J2PST9</accession>
<evidence type="ECO:0000313" key="3">
    <source>
        <dbReference type="Proteomes" id="UP000708208"/>
    </source>
</evidence>
<dbReference type="AlphaFoldDB" id="A0A8J2PST9"/>
<protein>
    <submittedName>
        <fullName evidence="2">Uncharacterized protein</fullName>
    </submittedName>
</protein>
<keyword evidence="1" id="KW-0175">Coiled coil</keyword>
<reference evidence="2" key="1">
    <citation type="submission" date="2021-06" db="EMBL/GenBank/DDBJ databases">
        <authorList>
            <person name="Hodson N. C."/>
            <person name="Mongue J. A."/>
            <person name="Jaron S. K."/>
        </authorList>
    </citation>
    <scope>NUCLEOTIDE SEQUENCE</scope>
</reference>
<name>A0A8J2PST9_9HEXA</name>
<comment type="caution">
    <text evidence="2">The sequence shown here is derived from an EMBL/GenBank/DDBJ whole genome shotgun (WGS) entry which is preliminary data.</text>
</comment>
<dbReference type="Proteomes" id="UP000708208">
    <property type="component" value="Unassembled WGS sequence"/>
</dbReference>